<dbReference type="EMBL" id="MU393427">
    <property type="protein sequence ID" value="KAI4869822.1"/>
    <property type="molecule type" value="Genomic_DNA"/>
</dbReference>
<proteinExistence type="predicted"/>
<evidence type="ECO:0000313" key="2">
    <source>
        <dbReference type="Proteomes" id="UP001497700"/>
    </source>
</evidence>
<evidence type="ECO:0000313" key="1">
    <source>
        <dbReference type="EMBL" id="KAI4869822.1"/>
    </source>
</evidence>
<organism evidence="1 2">
    <name type="scientific">Hypoxylon rubiginosum</name>
    <dbReference type="NCBI Taxonomy" id="110542"/>
    <lineage>
        <taxon>Eukaryota</taxon>
        <taxon>Fungi</taxon>
        <taxon>Dikarya</taxon>
        <taxon>Ascomycota</taxon>
        <taxon>Pezizomycotina</taxon>
        <taxon>Sordariomycetes</taxon>
        <taxon>Xylariomycetidae</taxon>
        <taxon>Xylariales</taxon>
        <taxon>Hypoxylaceae</taxon>
        <taxon>Hypoxylon</taxon>
    </lineage>
</organism>
<dbReference type="Proteomes" id="UP001497700">
    <property type="component" value="Unassembled WGS sequence"/>
</dbReference>
<gene>
    <name evidence="1" type="ORF">F4820DRAFT_405180</name>
</gene>
<accession>A0ACB9ZEM0</accession>
<keyword evidence="2" id="KW-1185">Reference proteome</keyword>
<reference evidence="1 2" key="1">
    <citation type="journal article" date="2022" name="New Phytol.">
        <title>Ecological generalism drives hyperdiversity of secondary metabolite gene clusters in xylarialean endophytes.</title>
        <authorList>
            <person name="Franco M.E.E."/>
            <person name="Wisecaver J.H."/>
            <person name="Arnold A.E."/>
            <person name="Ju Y.M."/>
            <person name="Slot J.C."/>
            <person name="Ahrendt S."/>
            <person name="Moore L.P."/>
            <person name="Eastman K.E."/>
            <person name="Scott K."/>
            <person name="Konkel Z."/>
            <person name="Mondo S.J."/>
            <person name="Kuo A."/>
            <person name="Hayes R.D."/>
            <person name="Haridas S."/>
            <person name="Andreopoulos B."/>
            <person name="Riley R."/>
            <person name="LaButti K."/>
            <person name="Pangilinan J."/>
            <person name="Lipzen A."/>
            <person name="Amirebrahimi M."/>
            <person name="Yan J."/>
            <person name="Adam C."/>
            <person name="Keymanesh K."/>
            <person name="Ng V."/>
            <person name="Louie K."/>
            <person name="Northen T."/>
            <person name="Drula E."/>
            <person name="Henrissat B."/>
            <person name="Hsieh H.M."/>
            <person name="Youens-Clark K."/>
            <person name="Lutzoni F."/>
            <person name="Miadlikowska J."/>
            <person name="Eastwood D.C."/>
            <person name="Hamelin R.C."/>
            <person name="Grigoriev I.V."/>
            <person name="U'Ren J.M."/>
        </authorList>
    </citation>
    <scope>NUCLEOTIDE SEQUENCE [LARGE SCALE GENOMIC DNA]</scope>
    <source>
        <strain evidence="1 2">CBS 119005</strain>
    </source>
</reference>
<protein>
    <submittedName>
        <fullName evidence="1">Uncharacterized protein</fullName>
    </submittedName>
</protein>
<name>A0ACB9ZEM0_9PEZI</name>
<sequence length="72" mass="8231">MGAWIMVKSLASFFLLGLFTLGIPKRAFLLCHRVVLLDDIIRRHYLSNMYTYSTITLTSSIYTAVTAHGYEK</sequence>
<comment type="caution">
    <text evidence="1">The sequence shown here is derived from an EMBL/GenBank/DDBJ whole genome shotgun (WGS) entry which is preliminary data.</text>
</comment>